<evidence type="ECO:0000313" key="3">
    <source>
        <dbReference type="Proteomes" id="UP001500604"/>
    </source>
</evidence>
<protein>
    <recommendedName>
        <fullName evidence="4">Conjugal transfer protein TraA</fullName>
    </recommendedName>
</protein>
<dbReference type="NCBIfam" id="NF041281">
    <property type="entry name" value="TraA_gammapb"/>
    <property type="match status" value="1"/>
</dbReference>
<dbReference type="EMBL" id="BAABFL010000130">
    <property type="protein sequence ID" value="GAA4649322.1"/>
    <property type="molecule type" value="Genomic_DNA"/>
</dbReference>
<dbReference type="RefSeq" id="WP_345195123.1">
    <property type="nucleotide sequence ID" value="NZ_BAABFL010000130.1"/>
</dbReference>
<evidence type="ECO:0000313" key="2">
    <source>
        <dbReference type="EMBL" id="GAA4649322.1"/>
    </source>
</evidence>
<proteinExistence type="predicted"/>
<feature type="transmembrane region" description="Helical" evidence="1">
    <location>
        <begin position="65"/>
        <end position="83"/>
    </location>
</feature>
<gene>
    <name evidence="2" type="ORF">GCM10023116_15960</name>
</gene>
<evidence type="ECO:0000256" key="1">
    <source>
        <dbReference type="SAM" id="Phobius"/>
    </source>
</evidence>
<feature type="transmembrane region" description="Helical" evidence="1">
    <location>
        <begin position="21"/>
        <end position="45"/>
    </location>
</feature>
<dbReference type="Pfam" id="PF04956">
    <property type="entry name" value="TrbC"/>
    <property type="match status" value="1"/>
</dbReference>
<keyword evidence="1" id="KW-0472">Membrane</keyword>
<accession>A0ABP8V399</accession>
<reference evidence="3" key="1">
    <citation type="journal article" date="2019" name="Int. J. Syst. Evol. Microbiol.">
        <title>The Global Catalogue of Microorganisms (GCM) 10K type strain sequencing project: providing services to taxonomists for standard genome sequencing and annotation.</title>
        <authorList>
            <consortium name="The Broad Institute Genomics Platform"/>
            <consortium name="The Broad Institute Genome Sequencing Center for Infectious Disease"/>
            <person name="Wu L."/>
            <person name="Ma J."/>
        </authorList>
    </citation>
    <scope>NUCLEOTIDE SEQUENCE [LARGE SCALE GENOMIC DNA]</scope>
    <source>
        <strain evidence="3">JCM 17805</strain>
    </source>
</reference>
<organism evidence="2 3">
    <name type="scientific">Kistimonas scapharcae</name>
    <dbReference type="NCBI Taxonomy" id="1036133"/>
    <lineage>
        <taxon>Bacteria</taxon>
        <taxon>Pseudomonadati</taxon>
        <taxon>Pseudomonadota</taxon>
        <taxon>Gammaproteobacteria</taxon>
        <taxon>Oceanospirillales</taxon>
        <taxon>Endozoicomonadaceae</taxon>
        <taxon>Kistimonas</taxon>
    </lineage>
</organism>
<sequence>MGHSAVASYMTEERIALFKKVAIYTAFVLGVIALLAIASEVFAAGSADKTFETTLTTLTDWIEGTLGKIIALAFVIIGSVMGAARQSLMAFAVGIAAALGLYNAPGLIDNVFSATLPIIGG</sequence>
<comment type="caution">
    <text evidence="2">The sequence shown here is derived from an EMBL/GenBank/DDBJ whole genome shotgun (WGS) entry which is preliminary data.</text>
</comment>
<keyword evidence="3" id="KW-1185">Reference proteome</keyword>
<feature type="transmembrane region" description="Helical" evidence="1">
    <location>
        <begin position="90"/>
        <end position="108"/>
    </location>
</feature>
<dbReference type="InterPro" id="IPR059173">
    <property type="entry name" value="TraA_dom"/>
</dbReference>
<dbReference type="Proteomes" id="UP001500604">
    <property type="component" value="Unassembled WGS sequence"/>
</dbReference>
<dbReference type="InterPro" id="IPR007039">
    <property type="entry name" value="TrbC/VirB2"/>
</dbReference>
<keyword evidence="1" id="KW-0812">Transmembrane</keyword>
<keyword evidence="1" id="KW-1133">Transmembrane helix</keyword>
<evidence type="ECO:0008006" key="4">
    <source>
        <dbReference type="Google" id="ProtNLM"/>
    </source>
</evidence>
<name>A0ABP8V399_9GAMM</name>